<keyword evidence="3" id="KW-1185">Reference proteome</keyword>
<proteinExistence type="predicted"/>
<gene>
    <name evidence="2" type="ORF">ELQ94_14170</name>
</gene>
<dbReference type="InterPro" id="IPR009781">
    <property type="entry name" value="DUF1345"/>
</dbReference>
<dbReference type="EMBL" id="RZGZ01000004">
    <property type="protein sequence ID" value="RUQ98163.1"/>
    <property type="molecule type" value="Genomic_DNA"/>
</dbReference>
<dbReference type="Pfam" id="PF07077">
    <property type="entry name" value="DUF1345"/>
    <property type="match status" value="1"/>
</dbReference>
<keyword evidence="1" id="KW-1133">Transmembrane helix</keyword>
<evidence type="ECO:0000313" key="3">
    <source>
        <dbReference type="Proteomes" id="UP000274909"/>
    </source>
</evidence>
<comment type="caution">
    <text evidence="2">The sequence shown here is derived from an EMBL/GenBank/DDBJ whole genome shotgun (WGS) entry which is preliminary data.</text>
</comment>
<organism evidence="2 3">
    <name type="scientific">Labedella endophytica</name>
    <dbReference type="NCBI Taxonomy" id="1523160"/>
    <lineage>
        <taxon>Bacteria</taxon>
        <taxon>Bacillati</taxon>
        <taxon>Actinomycetota</taxon>
        <taxon>Actinomycetes</taxon>
        <taxon>Micrococcales</taxon>
        <taxon>Microbacteriaceae</taxon>
        <taxon>Labedella</taxon>
    </lineage>
</organism>
<keyword evidence="1" id="KW-0812">Transmembrane</keyword>
<dbReference type="OrthoDB" id="4964691at2"/>
<name>A0A3S0X4Q2_9MICO</name>
<reference evidence="2 3" key="1">
    <citation type="submission" date="2018-12" db="EMBL/GenBank/DDBJ databases">
        <authorList>
            <person name="Li F."/>
        </authorList>
    </citation>
    <scope>NUCLEOTIDE SEQUENCE [LARGE SCALE GENOMIC DNA]</scope>
    <source>
        <strain evidence="2 3">EGI 6500705</strain>
    </source>
</reference>
<dbReference type="RefSeq" id="WP_127051016.1">
    <property type="nucleotide sequence ID" value="NZ_RZGZ01000004.1"/>
</dbReference>
<feature type="transmembrane region" description="Helical" evidence="1">
    <location>
        <begin position="216"/>
        <end position="239"/>
    </location>
</feature>
<feature type="transmembrane region" description="Helical" evidence="1">
    <location>
        <begin position="136"/>
        <end position="164"/>
    </location>
</feature>
<dbReference type="AlphaFoldDB" id="A0A3S0X4Q2"/>
<dbReference type="Proteomes" id="UP000274909">
    <property type="component" value="Unassembled WGS sequence"/>
</dbReference>
<accession>A0A3S0X4Q2</accession>
<keyword evidence="1" id="KW-0472">Membrane</keyword>
<feature type="transmembrane region" description="Helical" evidence="1">
    <location>
        <begin position="20"/>
        <end position="41"/>
    </location>
</feature>
<feature type="transmembrane region" description="Helical" evidence="1">
    <location>
        <begin position="53"/>
        <end position="75"/>
    </location>
</feature>
<evidence type="ECO:0000313" key="2">
    <source>
        <dbReference type="EMBL" id="RUQ98163.1"/>
    </source>
</evidence>
<sequence length="240" mass="26353">MTRHGGPKVRSDRSRSLISFLVSSLVVVGTLPLLALTTGVALDPNDGRQIVTLLYLVYWPAYTVIYVAWSARTYVRLDSEPLRRSALIDERDHRNVFTRTLGAAGVADTAMSGAVVAVFVTIFIAQQPVMREEPIYVALTFLTVAASWTQMMFSFALSYMRLAARTSETEHFRFSLPGPARFPDYLTLASLVSSMAATTPAEMLSPAAWRLVRANVLVAFGFNSVIVAMMVSLLFGGFLS</sequence>
<evidence type="ECO:0000256" key="1">
    <source>
        <dbReference type="SAM" id="Phobius"/>
    </source>
</evidence>
<feature type="transmembrane region" description="Helical" evidence="1">
    <location>
        <begin position="96"/>
        <end position="124"/>
    </location>
</feature>
<protein>
    <submittedName>
        <fullName evidence="2">DUF1345 domain-containing protein</fullName>
    </submittedName>
</protein>